<sequence length="157" mass="18406">MKSIVFNIDCLLNFLKVRRSDLLERKFKRIIISNKVYNNLSNPSISQYIRDDLNTLIDKKFIKIEEINLNTAVFELYYEIINNYDNEILGESEASSIALAVKNKKTLAFNNPKSIEFYLEKYDIKCIGTKDILNDLLDKKIISTDEFYGILNELNQY</sequence>
<gene>
    <name evidence="1" type="ordered locus">mru_1132</name>
</gene>
<protein>
    <recommendedName>
        <fullName evidence="3">PIN domain-containing protein</fullName>
    </recommendedName>
</protein>
<dbReference type="RefSeq" id="WP_012955932.1">
    <property type="nucleotide sequence ID" value="NC_013790.1"/>
</dbReference>
<keyword evidence="2" id="KW-1185">Reference proteome</keyword>
<organism evidence="1 2">
    <name type="scientific">Methanobrevibacter ruminantium (strain ATCC 35063 / DSM 1093 / JCM 13430 / OCM 146 / M1)</name>
    <name type="common">Methanobacterium ruminantium</name>
    <dbReference type="NCBI Taxonomy" id="634498"/>
    <lineage>
        <taxon>Archaea</taxon>
        <taxon>Methanobacteriati</taxon>
        <taxon>Methanobacteriota</taxon>
        <taxon>Methanomada group</taxon>
        <taxon>Methanobacteria</taxon>
        <taxon>Methanobacteriales</taxon>
        <taxon>Methanobacteriaceae</taxon>
        <taxon>Methanobrevibacter</taxon>
    </lineage>
</organism>
<dbReference type="InterPro" id="IPR021799">
    <property type="entry name" value="PIN-like_prokaryotic"/>
</dbReference>
<dbReference type="KEGG" id="mru:mru_1132"/>
<evidence type="ECO:0008006" key="3">
    <source>
        <dbReference type="Google" id="ProtNLM"/>
    </source>
</evidence>
<dbReference type="EMBL" id="CP001719">
    <property type="protein sequence ID" value="ADC46982.1"/>
    <property type="molecule type" value="Genomic_DNA"/>
</dbReference>
<proteinExistence type="predicted"/>
<accession>D3E371</accession>
<evidence type="ECO:0000313" key="1">
    <source>
        <dbReference type="EMBL" id="ADC46982.1"/>
    </source>
</evidence>
<dbReference type="GeneID" id="8770783"/>
<dbReference type="STRING" id="634498.mru_1132"/>
<reference evidence="1 2" key="1">
    <citation type="journal article" date="2010" name="PLoS ONE">
        <title>The genome sequence of the rumen methanogen Methanobrevibacter ruminantium reveals new possibilities for controlling ruminant methane emissions.</title>
        <authorList>
            <person name="Leahy S.C."/>
            <person name="Kelly W.J."/>
            <person name="Altermann E."/>
            <person name="Ronimus R.S."/>
            <person name="Yeoman C.J."/>
            <person name="Pacheco D.M."/>
            <person name="Li D."/>
            <person name="Kong Z."/>
            <person name="McTavish S."/>
            <person name="Sang C."/>
            <person name="Lambie S.C."/>
            <person name="Janssen P.H."/>
            <person name="Dey D."/>
            <person name="Attwood G.T."/>
        </authorList>
    </citation>
    <scope>NUCLEOTIDE SEQUENCE [LARGE SCALE GENOMIC DNA]</scope>
    <source>
        <strain evidence="2">ATCC 35063 / DSM 1093 / JCM 13430 / OCM 146 / M1</strain>
    </source>
</reference>
<dbReference type="AlphaFoldDB" id="D3E371"/>
<name>D3E371_METRM</name>
<dbReference type="HOGENOM" id="CLU_130978_0_0_2"/>
<dbReference type="PATRIC" id="fig|634498.28.peg.1133"/>
<dbReference type="Proteomes" id="UP000008680">
    <property type="component" value="Chromosome"/>
</dbReference>
<dbReference type="eggNOG" id="arCOG00719">
    <property type="taxonomic scope" value="Archaea"/>
</dbReference>
<evidence type="ECO:0000313" key="2">
    <source>
        <dbReference type="Proteomes" id="UP000008680"/>
    </source>
</evidence>
<dbReference type="Pfam" id="PF11848">
    <property type="entry name" value="DUF3368"/>
    <property type="match status" value="1"/>
</dbReference>